<feature type="non-terminal residue" evidence="1">
    <location>
        <position position="50"/>
    </location>
</feature>
<organism evidence="1">
    <name type="scientific">marine metagenome</name>
    <dbReference type="NCBI Taxonomy" id="408172"/>
    <lineage>
        <taxon>unclassified sequences</taxon>
        <taxon>metagenomes</taxon>
        <taxon>ecological metagenomes</taxon>
    </lineage>
</organism>
<sequence>VAGATAAVPGLALGQAPAVRKRVAFLGTEVRTHSHAQHFLDRLSLGYGWR</sequence>
<accession>A0A382EV74</accession>
<feature type="non-terminal residue" evidence="1">
    <location>
        <position position="1"/>
    </location>
</feature>
<protein>
    <submittedName>
        <fullName evidence="1">Uncharacterized protein</fullName>
    </submittedName>
</protein>
<proteinExistence type="predicted"/>
<name>A0A382EV74_9ZZZZ</name>
<dbReference type="EMBL" id="UINC01046370">
    <property type="protein sequence ID" value="SVB54299.1"/>
    <property type="molecule type" value="Genomic_DNA"/>
</dbReference>
<reference evidence="1" key="1">
    <citation type="submission" date="2018-05" db="EMBL/GenBank/DDBJ databases">
        <authorList>
            <person name="Lanie J.A."/>
            <person name="Ng W.-L."/>
            <person name="Kazmierczak K.M."/>
            <person name="Andrzejewski T.M."/>
            <person name="Davidsen T.M."/>
            <person name="Wayne K.J."/>
            <person name="Tettelin H."/>
            <person name="Glass J.I."/>
            <person name="Rusch D."/>
            <person name="Podicherti R."/>
            <person name="Tsui H.-C.T."/>
            <person name="Winkler M.E."/>
        </authorList>
    </citation>
    <scope>NUCLEOTIDE SEQUENCE</scope>
</reference>
<dbReference type="AlphaFoldDB" id="A0A382EV74"/>
<evidence type="ECO:0000313" key="1">
    <source>
        <dbReference type="EMBL" id="SVB54299.1"/>
    </source>
</evidence>
<gene>
    <name evidence="1" type="ORF">METZ01_LOCUS207153</name>
</gene>